<dbReference type="InterPro" id="IPR017601">
    <property type="entry name" value="DGQHR-contain_dom"/>
</dbReference>
<gene>
    <name evidence="1" type="ORF">BIT28_00910</name>
</gene>
<dbReference type="NCBIfam" id="TIGR03187">
    <property type="entry name" value="DGQHR"/>
    <property type="match status" value="1"/>
</dbReference>
<dbReference type="InterPro" id="IPR017642">
    <property type="entry name" value="DNA_S_mod_DndB"/>
</dbReference>
<dbReference type="EMBL" id="MJIL01000048">
    <property type="protein sequence ID" value="OLQ79843.1"/>
    <property type="molecule type" value="Genomic_DNA"/>
</dbReference>
<dbReference type="OrthoDB" id="3524978at2"/>
<dbReference type="STRING" id="1903952.BIT28_00910"/>
<dbReference type="Pfam" id="PF14072">
    <property type="entry name" value="DndB"/>
    <property type="match status" value="1"/>
</dbReference>
<protein>
    <submittedName>
        <fullName evidence="1">DNA sulfur modification protein DndB</fullName>
    </submittedName>
</protein>
<sequence>MRNAQDGYCFSFPAVRGLQAGKPFYIATCPLSTIPKIFVFDEDEVPPELRAQRTLNKSRIPEMVRYLVENPKDYVFSALTVSVASTVSFEENSSLDTPNLGTLKVPMDAQILINDGQHRRAAIEAALKENPDLAQDNIPVLFFVDEGLKRSQQMFADLNKYAVKPSPSLGALYDHRDESSELARYQAQHIAPFKGFTEMEKSSISSKSGKLFTLSSLKQANKALLGKSAKDGFSEEEKSLANQFWEAVYDATPEWQMVLNKELSPSQFRQDYIHAHGVGLHALGSLGCALITAQPTEWQQTIKRLKDVDWRKSNPNWANRSMLHGKLSKASTNIMLTTNALKHALSLPLTPDERALENQHITSSEASNG</sequence>
<name>A0A1Q9GX73_9GAMM</name>
<dbReference type="CDD" id="cd16412">
    <property type="entry name" value="dndB"/>
    <property type="match status" value="1"/>
</dbReference>
<evidence type="ECO:0000313" key="1">
    <source>
        <dbReference type="EMBL" id="OLQ79843.1"/>
    </source>
</evidence>
<dbReference type="Proteomes" id="UP000186905">
    <property type="component" value="Unassembled WGS sequence"/>
</dbReference>
<dbReference type="AlphaFoldDB" id="A0A1Q9GX73"/>
<accession>A0A1Q9GX73</accession>
<comment type="caution">
    <text evidence="1">The sequence shown here is derived from an EMBL/GenBank/DDBJ whole genome shotgun (WGS) entry which is preliminary data.</text>
</comment>
<evidence type="ECO:0000313" key="2">
    <source>
        <dbReference type="Proteomes" id="UP000186905"/>
    </source>
</evidence>
<organism evidence="1 2">
    <name type="scientific">Photobacterium proteolyticum</name>
    <dbReference type="NCBI Taxonomy" id="1903952"/>
    <lineage>
        <taxon>Bacteria</taxon>
        <taxon>Pseudomonadati</taxon>
        <taxon>Pseudomonadota</taxon>
        <taxon>Gammaproteobacteria</taxon>
        <taxon>Vibrionales</taxon>
        <taxon>Vibrionaceae</taxon>
        <taxon>Photobacterium</taxon>
    </lineage>
</organism>
<dbReference type="RefSeq" id="WP_075762462.1">
    <property type="nucleotide sequence ID" value="NZ_MJIL01000048.1"/>
</dbReference>
<keyword evidence="2" id="KW-1185">Reference proteome</keyword>
<dbReference type="NCBIfam" id="TIGR03233">
    <property type="entry name" value="DNA_S_dndB"/>
    <property type="match status" value="1"/>
</dbReference>
<reference evidence="1 2" key="1">
    <citation type="submission" date="2016-09" db="EMBL/GenBank/DDBJ databases">
        <title>Photobacterium proteolyticum sp. nov. a protease producing bacterium isolated from ocean sediments of Laizhou Bay.</title>
        <authorList>
            <person name="Li Y."/>
        </authorList>
    </citation>
    <scope>NUCLEOTIDE SEQUENCE [LARGE SCALE GENOMIC DNA]</scope>
    <source>
        <strain evidence="1 2">13-12</strain>
    </source>
</reference>
<proteinExistence type="predicted"/>